<keyword evidence="3" id="KW-1185">Reference proteome</keyword>
<protein>
    <submittedName>
        <fullName evidence="2">Uncharacterized protein</fullName>
    </submittedName>
</protein>
<proteinExistence type="predicted"/>
<feature type="compositionally biased region" description="Polar residues" evidence="1">
    <location>
        <begin position="208"/>
        <end position="228"/>
    </location>
</feature>
<comment type="caution">
    <text evidence="2">The sequence shown here is derived from an EMBL/GenBank/DDBJ whole genome shotgun (WGS) entry which is preliminary data.</text>
</comment>
<evidence type="ECO:0000313" key="3">
    <source>
        <dbReference type="Proteomes" id="UP001595075"/>
    </source>
</evidence>
<accession>A0ABR4BUP8</accession>
<feature type="region of interest" description="Disordered" evidence="1">
    <location>
        <begin position="199"/>
        <end position="229"/>
    </location>
</feature>
<evidence type="ECO:0000256" key="1">
    <source>
        <dbReference type="SAM" id="MobiDB-lite"/>
    </source>
</evidence>
<dbReference type="EMBL" id="JAZHXI010000022">
    <property type="protein sequence ID" value="KAL2060413.1"/>
    <property type="molecule type" value="Genomic_DNA"/>
</dbReference>
<name>A0ABR4BUP8_9HELO</name>
<dbReference type="Proteomes" id="UP001595075">
    <property type="component" value="Unassembled WGS sequence"/>
</dbReference>
<reference evidence="2 3" key="1">
    <citation type="journal article" date="2024" name="Commun. Biol.">
        <title>Comparative genomic analysis of thermophilic fungi reveals convergent evolutionary adaptations and gene losses.</title>
        <authorList>
            <person name="Steindorff A.S."/>
            <person name="Aguilar-Pontes M.V."/>
            <person name="Robinson A.J."/>
            <person name="Andreopoulos B."/>
            <person name="LaButti K."/>
            <person name="Kuo A."/>
            <person name="Mondo S."/>
            <person name="Riley R."/>
            <person name="Otillar R."/>
            <person name="Haridas S."/>
            <person name="Lipzen A."/>
            <person name="Grimwood J."/>
            <person name="Schmutz J."/>
            <person name="Clum A."/>
            <person name="Reid I.D."/>
            <person name="Moisan M.C."/>
            <person name="Butler G."/>
            <person name="Nguyen T.T.M."/>
            <person name="Dewar K."/>
            <person name="Conant G."/>
            <person name="Drula E."/>
            <person name="Henrissat B."/>
            <person name="Hansel C."/>
            <person name="Singer S."/>
            <person name="Hutchinson M.I."/>
            <person name="de Vries R.P."/>
            <person name="Natvig D.O."/>
            <person name="Powell A.J."/>
            <person name="Tsang A."/>
            <person name="Grigoriev I.V."/>
        </authorList>
    </citation>
    <scope>NUCLEOTIDE SEQUENCE [LARGE SCALE GENOMIC DNA]</scope>
    <source>
        <strain evidence="2 3">CBS 494.80</strain>
    </source>
</reference>
<evidence type="ECO:0000313" key="2">
    <source>
        <dbReference type="EMBL" id="KAL2060413.1"/>
    </source>
</evidence>
<sequence>MSINANTTTANVLNKAESLLILLNTFNGWISETSKGLARTPPRLTQLWRLGSRLACALLTSSHSPALFTNLQSPMSKPQTSPPDPNAQISSPVPITYIIPNAFLLTAFYTALFCTYPRIYHGSSSASLVENKVRIALYSSSAAEQHLLYATKEFQKCADSTKRQSAPKNCELLHVIILKVIEGDPRLKELQLGKREGSTEAFTRLTDPLSNPLSDEHSNTASPLSKTTPPLRATIHQTLFDGNFAKQCTSPSVQKCSYQFLGSFNEPKPIRGDYSSSLSYPAAFKLAESTANDKGQSSTESATNCVSTYSSH</sequence>
<feature type="region of interest" description="Disordered" evidence="1">
    <location>
        <begin position="290"/>
        <end position="312"/>
    </location>
</feature>
<organism evidence="2 3">
    <name type="scientific">Oculimacula yallundae</name>
    <dbReference type="NCBI Taxonomy" id="86028"/>
    <lineage>
        <taxon>Eukaryota</taxon>
        <taxon>Fungi</taxon>
        <taxon>Dikarya</taxon>
        <taxon>Ascomycota</taxon>
        <taxon>Pezizomycotina</taxon>
        <taxon>Leotiomycetes</taxon>
        <taxon>Helotiales</taxon>
        <taxon>Ploettnerulaceae</taxon>
        <taxon>Oculimacula</taxon>
    </lineage>
</organism>
<gene>
    <name evidence="2" type="ORF">VTL71DRAFT_9443</name>
</gene>